<dbReference type="KEGG" id="cmp:Cha6605_5003"/>
<proteinExistence type="predicted"/>
<accession>K9UM68</accession>
<protein>
    <submittedName>
        <fullName evidence="1">Multisubunit Na+/H+ antiporter, MnhE subunit</fullName>
    </submittedName>
</protein>
<dbReference type="EMBL" id="CP003600">
    <property type="protein sequence ID" value="AFY95910.1"/>
    <property type="molecule type" value="Genomic_DNA"/>
</dbReference>
<name>K9UM68_CHAP6</name>
<dbReference type="GO" id="GO:0016020">
    <property type="term" value="C:membrane"/>
    <property type="evidence" value="ECO:0007669"/>
    <property type="project" value="InterPro"/>
</dbReference>
<dbReference type="RefSeq" id="WP_015161998.1">
    <property type="nucleotide sequence ID" value="NC_019697.1"/>
</dbReference>
<dbReference type="HOGENOM" id="CLU_155299_0_0_3"/>
<dbReference type="InterPro" id="IPR002758">
    <property type="entry name" value="Cation_antiport_E"/>
</dbReference>
<keyword evidence="2" id="KW-1185">Reference proteome</keyword>
<dbReference type="eggNOG" id="COG1863">
    <property type="taxonomic scope" value="Bacteria"/>
</dbReference>
<dbReference type="Proteomes" id="UP000010366">
    <property type="component" value="Chromosome"/>
</dbReference>
<evidence type="ECO:0000313" key="2">
    <source>
        <dbReference type="Proteomes" id="UP000010366"/>
    </source>
</evidence>
<gene>
    <name evidence="1" type="ORF">Cha6605_5003</name>
</gene>
<reference evidence="1 2" key="1">
    <citation type="submission" date="2012-05" db="EMBL/GenBank/DDBJ databases">
        <title>Finished chromosome of genome of Chamaesiphon sp. PCC 6605.</title>
        <authorList>
            <consortium name="US DOE Joint Genome Institute"/>
            <person name="Gugger M."/>
            <person name="Coursin T."/>
            <person name="Rippka R."/>
            <person name="Tandeau De Marsac N."/>
            <person name="Huntemann M."/>
            <person name="Wei C.-L."/>
            <person name="Han J."/>
            <person name="Detter J.C."/>
            <person name="Han C."/>
            <person name="Tapia R."/>
            <person name="Chen A."/>
            <person name="Kyrpides N."/>
            <person name="Mavromatis K."/>
            <person name="Markowitz V."/>
            <person name="Szeto E."/>
            <person name="Ivanova N."/>
            <person name="Pagani I."/>
            <person name="Pati A."/>
            <person name="Goodwin L."/>
            <person name="Nordberg H.P."/>
            <person name="Cantor M.N."/>
            <person name="Hua S.X."/>
            <person name="Woyke T."/>
            <person name="Kerfeld C.A."/>
        </authorList>
    </citation>
    <scope>NUCLEOTIDE SEQUENCE [LARGE SCALE GENOMIC DNA]</scope>
    <source>
        <strain evidence="2">ATCC 27169 / PCC 6605</strain>
    </source>
</reference>
<dbReference type="STRING" id="1173020.Cha6605_5003"/>
<organism evidence="1 2">
    <name type="scientific">Chamaesiphon minutus (strain ATCC 27169 / PCC 6605)</name>
    <dbReference type="NCBI Taxonomy" id="1173020"/>
    <lineage>
        <taxon>Bacteria</taxon>
        <taxon>Bacillati</taxon>
        <taxon>Cyanobacteriota</taxon>
        <taxon>Cyanophyceae</taxon>
        <taxon>Gomontiellales</taxon>
        <taxon>Chamaesiphonaceae</taxon>
        <taxon>Chamaesiphon</taxon>
    </lineage>
</organism>
<dbReference type="OrthoDB" id="464535at2"/>
<dbReference type="Pfam" id="PF01899">
    <property type="entry name" value="MNHE"/>
    <property type="match status" value="1"/>
</dbReference>
<sequence length="137" mass="15718">MSGYLNIILRLTIWLLLTSDLSPENIAIGIVISLILPRNHRSIPHSGGSTNGTLRDWLRVFGKIVMAIPIAYIEAIEMIFRPHQAEDIEIERVPPNRSSGLVFLDIFLITFTPKTIVRKYDRDGGYEVHRVKRRRNL</sequence>
<dbReference type="GO" id="GO:0008324">
    <property type="term" value="F:monoatomic cation transmembrane transporter activity"/>
    <property type="evidence" value="ECO:0007669"/>
    <property type="project" value="InterPro"/>
</dbReference>
<evidence type="ECO:0000313" key="1">
    <source>
        <dbReference type="EMBL" id="AFY95910.1"/>
    </source>
</evidence>
<dbReference type="AlphaFoldDB" id="K9UM68"/>